<name>A0ABV2K409_SPOPS</name>
<accession>A0ABV2K409</accession>
<proteinExistence type="predicted"/>
<comment type="caution">
    <text evidence="1">The sequence shown here is derived from an EMBL/GenBank/DDBJ whole genome shotgun (WGS) entry which is preliminary data.</text>
</comment>
<dbReference type="RefSeq" id="WP_354312313.1">
    <property type="nucleotide sequence ID" value="NZ_JBEPME010000001.1"/>
</dbReference>
<protein>
    <submittedName>
        <fullName evidence="1">Nuclease with TOPRIM domain</fullName>
    </submittedName>
</protein>
<keyword evidence="2" id="KW-1185">Reference proteome</keyword>
<evidence type="ECO:0000313" key="2">
    <source>
        <dbReference type="Proteomes" id="UP001549104"/>
    </source>
</evidence>
<reference evidence="1 2" key="1">
    <citation type="submission" date="2024-06" db="EMBL/GenBank/DDBJ databases">
        <title>Sorghum-associated microbial communities from plants grown in Nebraska, USA.</title>
        <authorList>
            <person name="Schachtman D."/>
        </authorList>
    </citation>
    <scope>NUCLEOTIDE SEQUENCE [LARGE SCALE GENOMIC DNA]</scope>
    <source>
        <strain evidence="1 2">1288</strain>
    </source>
</reference>
<evidence type="ECO:0000313" key="1">
    <source>
        <dbReference type="EMBL" id="MET3655812.1"/>
    </source>
</evidence>
<organism evidence="1 2">
    <name type="scientific">Sporosarcina psychrophila</name>
    <name type="common">Bacillus psychrophilus</name>
    <dbReference type="NCBI Taxonomy" id="1476"/>
    <lineage>
        <taxon>Bacteria</taxon>
        <taxon>Bacillati</taxon>
        <taxon>Bacillota</taxon>
        <taxon>Bacilli</taxon>
        <taxon>Bacillales</taxon>
        <taxon>Caryophanaceae</taxon>
        <taxon>Sporosarcina</taxon>
    </lineage>
</organism>
<dbReference type="EMBL" id="JBEPME010000001">
    <property type="protein sequence ID" value="MET3655812.1"/>
    <property type="molecule type" value="Genomic_DNA"/>
</dbReference>
<dbReference type="Proteomes" id="UP001549104">
    <property type="component" value="Unassembled WGS sequence"/>
</dbReference>
<sequence length="79" mass="9506">MDQDQQEQKQHLEQQLQWTKERVCILDEMNVKLHEMKRIAEYAVEHTLSAIEIERLNGELDTLKNEFSSLEKQLYPILH</sequence>
<gene>
    <name evidence="1" type="ORF">ABIC55_000896</name>
</gene>